<dbReference type="InterPro" id="IPR029063">
    <property type="entry name" value="SAM-dependent_MTases_sf"/>
</dbReference>
<dbReference type="CDD" id="cd02440">
    <property type="entry name" value="AdoMet_MTases"/>
    <property type="match status" value="1"/>
</dbReference>
<evidence type="ECO:0000313" key="3">
    <source>
        <dbReference type="Proteomes" id="UP000290657"/>
    </source>
</evidence>
<organism evidence="2 3">
    <name type="scientific">Candidatus Marinarcus aquaticus</name>
    <dbReference type="NCBI Taxonomy" id="2044504"/>
    <lineage>
        <taxon>Bacteria</taxon>
        <taxon>Pseudomonadati</taxon>
        <taxon>Campylobacterota</taxon>
        <taxon>Epsilonproteobacteria</taxon>
        <taxon>Campylobacterales</taxon>
        <taxon>Arcobacteraceae</taxon>
        <taxon>Candidatus Marinarcus</taxon>
    </lineage>
</organism>
<dbReference type="PANTHER" id="PTHR45036:SF1">
    <property type="entry name" value="METHYLTRANSFERASE LIKE 7A"/>
    <property type="match status" value="1"/>
</dbReference>
<keyword evidence="1" id="KW-0812">Transmembrane</keyword>
<feature type="transmembrane region" description="Helical" evidence="1">
    <location>
        <begin position="286"/>
        <end position="308"/>
    </location>
</feature>
<name>A0A4V1LNS0_9BACT</name>
<reference evidence="2 3" key="1">
    <citation type="submission" date="2017-10" db="EMBL/GenBank/DDBJ databases">
        <title>Genomics of the genus Arcobacter.</title>
        <authorList>
            <person name="Perez-Cataluna A."/>
            <person name="Figueras M.J."/>
        </authorList>
    </citation>
    <scope>NUCLEOTIDE SEQUENCE [LARGE SCALE GENOMIC DNA]</scope>
    <source>
        <strain evidence="2 3">CECT 8987</strain>
    </source>
</reference>
<evidence type="ECO:0000256" key="1">
    <source>
        <dbReference type="SAM" id="Phobius"/>
    </source>
</evidence>
<dbReference type="PANTHER" id="PTHR45036">
    <property type="entry name" value="METHYLTRANSFERASE LIKE 7B"/>
    <property type="match status" value="1"/>
</dbReference>
<accession>A0A4V1LNS0</accession>
<gene>
    <name evidence="2" type="ORF">CRV04_09790</name>
</gene>
<dbReference type="InterPro" id="IPR052356">
    <property type="entry name" value="Thiol_S-MT"/>
</dbReference>
<comment type="caution">
    <text evidence="2">The sequence shown here is derived from an EMBL/GenBank/DDBJ whole genome shotgun (WGS) entry which is preliminary data.</text>
</comment>
<protein>
    <recommendedName>
        <fullName evidence="4">Class I SAM-dependent methyltransferase</fullName>
    </recommendedName>
</protein>
<dbReference type="OrthoDB" id="7171187at2"/>
<sequence length="310" mass="36221">MDKEELSESLFEYLKQDLSFGKKLRGDKFNLEATINTVFLANKSMPSTVLSRLLSKISESPKSLKYLEVGSGLGISLVEGLREGFNIKGLEPGKNCGFEGRFNFTLKLLSHFGINPNEIIFDGFAENMSMFVDEEFDVVYSNQVLEHVKNVQQVLKESQRVLRKGGMIFMSVPHYNYYYEGHYQLFWLPYIFLNKKIAKQYLALRGKDKSFVDELNFITYGNLYNTAKQIFKKKHFYIMPHFKNKYISFFSVLYYYQQLNFENIPNKVALNIFVQNRLGKTLSKPLISFFVRVFIMLGFAESLNLIYYKK</sequence>
<keyword evidence="1" id="KW-0472">Membrane</keyword>
<dbReference type="AlphaFoldDB" id="A0A4V1LNS0"/>
<evidence type="ECO:0008006" key="4">
    <source>
        <dbReference type="Google" id="ProtNLM"/>
    </source>
</evidence>
<dbReference type="SUPFAM" id="SSF53335">
    <property type="entry name" value="S-adenosyl-L-methionine-dependent methyltransferases"/>
    <property type="match status" value="1"/>
</dbReference>
<keyword evidence="3" id="KW-1185">Reference proteome</keyword>
<dbReference type="Gene3D" id="3.40.50.150">
    <property type="entry name" value="Vaccinia Virus protein VP39"/>
    <property type="match status" value="1"/>
</dbReference>
<dbReference type="Pfam" id="PF13489">
    <property type="entry name" value="Methyltransf_23"/>
    <property type="match status" value="1"/>
</dbReference>
<dbReference type="EMBL" id="PDKN01000007">
    <property type="protein sequence ID" value="RXJ55387.1"/>
    <property type="molecule type" value="Genomic_DNA"/>
</dbReference>
<proteinExistence type="predicted"/>
<dbReference type="RefSeq" id="WP_128996671.1">
    <property type="nucleotide sequence ID" value="NZ_PDKN01000007.1"/>
</dbReference>
<evidence type="ECO:0000313" key="2">
    <source>
        <dbReference type="EMBL" id="RXJ55387.1"/>
    </source>
</evidence>
<dbReference type="Proteomes" id="UP000290657">
    <property type="component" value="Unassembled WGS sequence"/>
</dbReference>
<keyword evidence="1" id="KW-1133">Transmembrane helix</keyword>